<evidence type="ECO:0000259" key="4">
    <source>
        <dbReference type="Pfam" id="PF10181"/>
    </source>
</evidence>
<sequence length="186" mass="20831">MGDKQSGVHAKYDYIHDQESSPSPLDAHHVEVRRSGAKPVAACFFAALVSAYAFFAFYSKEKPNILAVWGIPLGALLMMKLCWRTVKKESVLIMPTFGVQLETHYRSGRIIRRFVPMGKILKPVLQECVTPVTCYWCLSLLLRDEEQLMLVFKEIRSPLKMLIPIWKALCAAADEGGGLEECGPDG</sequence>
<proteinExistence type="inferred from homology"/>
<organism evidence="5 6">
    <name type="scientific">Punica granatum</name>
    <name type="common">Pomegranate</name>
    <dbReference type="NCBI Taxonomy" id="22663"/>
    <lineage>
        <taxon>Eukaryota</taxon>
        <taxon>Viridiplantae</taxon>
        <taxon>Streptophyta</taxon>
        <taxon>Embryophyta</taxon>
        <taxon>Tracheophyta</taxon>
        <taxon>Spermatophyta</taxon>
        <taxon>Magnoliopsida</taxon>
        <taxon>eudicotyledons</taxon>
        <taxon>Gunneridae</taxon>
        <taxon>Pentapetalae</taxon>
        <taxon>rosids</taxon>
        <taxon>malvids</taxon>
        <taxon>Myrtales</taxon>
        <taxon>Lythraceae</taxon>
        <taxon>Punica</taxon>
    </lineage>
</organism>
<dbReference type="GO" id="GO:0000506">
    <property type="term" value="C:glycosylphosphatidylinositol-N-acetylglucosaminyltransferase (GPI-GnT) complex"/>
    <property type="evidence" value="ECO:0007669"/>
    <property type="project" value="InterPro"/>
</dbReference>
<accession>A0A6P8DYY4</accession>
<dbReference type="InterPro" id="IPR044215">
    <property type="entry name" value="PIG-H"/>
</dbReference>
<feature type="transmembrane region" description="Helical" evidence="3">
    <location>
        <begin position="65"/>
        <end position="83"/>
    </location>
</feature>
<reference evidence="6" key="2">
    <citation type="submission" date="2025-08" db="UniProtKB">
        <authorList>
            <consortium name="RefSeq"/>
        </authorList>
    </citation>
    <scope>IDENTIFICATION</scope>
    <source>
        <tissue evidence="6">Leaf</tissue>
    </source>
</reference>
<gene>
    <name evidence="6" type="primary">LOC116209912</name>
</gene>
<evidence type="ECO:0000313" key="6">
    <source>
        <dbReference type="RefSeq" id="XP_031399529.1"/>
    </source>
</evidence>
<dbReference type="PANTHER" id="PTHR15231">
    <property type="entry name" value="PHOSPHATIDYLINOSITOL N-ACETYLGLUCOSAMINYLTRANSFERASE SUBUNIT H"/>
    <property type="match status" value="1"/>
</dbReference>
<dbReference type="GO" id="GO:0006506">
    <property type="term" value="P:GPI anchor biosynthetic process"/>
    <property type="evidence" value="ECO:0007669"/>
    <property type="project" value="UniProtKB-UniPathway"/>
</dbReference>
<evidence type="ECO:0000256" key="2">
    <source>
        <dbReference type="ARBA" id="ARBA00009610"/>
    </source>
</evidence>
<evidence type="ECO:0000256" key="1">
    <source>
        <dbReference type="ARBA" id="ARBA00004687"/>
    </source>
</evidence>
<dbReference type="OrthoDB" id="6256716at2759"/>
<dbReference type="UniPathway" id="UPA00196"/>
<dbReference type="GeneID" id="116209912"/>
<dbReference type="Proteomes" id="UP000515151">
    <property type="component" value="Chromosome 6"/>
</dbReference>
<name>A0A6P8DYY4_PUNGR</name>
<protein>
    <submittedName>
        <fullName evidence="6">Phosphatidylinositol N-acetylglucosaminyltransferase subunit H</fullName>
    </submittedName>
</protein>
<keyword evidence="3" id="KW-0812">Transmembrane</keyword>
<dbReference type="Pfam" id="PF10181">
    <property type="entry name" value="PIG-H"/>
    <property type="match status" value="1"/>
</dbReference>
<dbReference type="GO" id="GO:0016757">
    <property type="term" value="F:glycosyltransferase activity"/>
    <property type="evidence" value="ECO:0007669"/>
    <property type="project" value="UniProtKB-KW"/>
</dbReference>
<comment type="pathway">
    <text evidence="1">Glycolipid biosynthesis; glycosylphosphatidylinositol-anchor biosynthesis.</text>
</comment>
<keyword evidence="3" id="KW-1133">Transmembrane helix</keyword>
<evidence type="ECO:0000313" key="5">
    <source>
        <dbReference type="Proteomes" id="UP000515151"/>
    </source>
</evidence>
<dbReference type="AlphaFoldDB" id="A0A6P8DYY4"/>
<dbReference type="RefSeq" id="XP_031399529.1">
    <property type="nucleotide sequence ID" value="XM_031543669.1"/>
</dbReference>
<evidence type="ECO:0000256" key="3">
    <source>
        <dbReference type="SAM" id="Phobius"/>
    </source>
</evidence>
<comment type="similarity">
    <text evidence="2">Belongs to the PIGH family.</text>
</comment>
<dbReference type="InterPro" id="IPR019328">
    <property type="entry name" value="PIGH-H_dom"/>
</dbReference>
<keyword evidence="3" id="KW-0472">Membrane</keyword>
<feature type="domain" description="Phosphatidylinositol N-acetylglucosaminyltransferase subunit H conserved" evidence="4">
    <location>
        <begin position="90"/>
        <end position="153"/>
    </location>
</feature>
<keyword evidence="6" id="KW-0808">Transferase</keyword>
<keyword evidence="5" id="KW-1185">Reference proteome</keyword>
<dbReference type="PANTHER" id="PTHR15231:SF1">
    <property type="entry name" value="PHOSPHATIDYLINOSITOL N-ACETYLGLUCOSAMINYLTRANSFERASE SUBUNIT H"/>
    <property type="match status" value="1"/>
</dbReference>
<keyword evidence="6" id="KW-0328">Glycosyltransferase</keyword>
<reference evidence="5" key="1">
    <citation type="journal article" date="2020" name="Plant Biotechnol. J.">
        <title>The pomegranate (Punica granatum L.) draft genome dissects genetic divergence between soft- and hard-seeded cultivars.</title>
        <authorList>
            <person name="Luo X."/>
            <person name="Li H."/>
            <person name="Wu Z."/>
            <person name="Yao W."/>
            <person name="Zhao P."/>
            <person name="Cao D."/>
            <person name="Yu H."/>
            <person name="Li K."/>
            <person name="Poudel K."/>
            <person name="Zhao D."/>
            <person name="Zhang F."/>
            <person name="Xia X."/>
            <person name="Chen L."/>
            <person name="Wang Q."/>
            <person name="Jing D."/>
            <person name="Cao S."/>
        </authorList>
    </citation>
    <scope>NUCLEOTIDE SEQUENCE [LARGE SCALE GENOMIC DNA]</scope>
    <source>
        <strain evidence="5">cv. Tunisia</strain>
    </source>
</reference>
<feature type="transmembrane region" description="Helical" evidence="3">
    <location>
        <begin position="40"/>
        <end position="59"/>
    </location>
</feature>